<keyword evidence="2" id="KW-1185">Reference proteome</keyword>
<dbReference type="Ensembl" id="ENSAOCT00000029003.2">
    <property type="protein sequence ID" value="ENSAOCP00000032257.2"/>
    <property type="gene ID" value="ENSAOCG00000001787.2"/>
</dbReference>
<reference evidence="1" key="3">
    <citation type="submission" date="2025-09" db="UniProtKB">
        <authorList>
            <consortium name="Ensembl"/>
        </authorList>
    </citation>
    <scope>IDENTIFICATION</scope>
</reference>
<name>A0A3Q1CWA7_AMPOC</name>
<dbReference type="Proteomes" id="UP001501940">
    <property type="component" value="Chromosome 11"/>
</dbReference>
<dbReference type="AlphaFoldDB" id="A0A3Q1CWA7"/>
<evidence type="ECO:0000313" key="1">
    <source>
        <dbReference type="Ensembl" id="ENSAOCP00000032257.2"/>
    </source>
</evidence>
<protein>
    <recommendedName>
        <fullName evidence="3">C2 domain-containing protein</fullName>
    </recommendedName>
</protein>
<evidence type="ECO:0000313" key="2">
    <source>
        <dbReference type="Proteomes" id="UP001501940"/>
    </source>
</evidence>
<proteinExistence type="predicted"/>
<reference evidence="1 2" key="1">
    <citation type="submission" date="2022-01" db="EMBL/GenBank/DDBJ databases">
        <title>A chromosome-scale genome assembly of the false clownfish, Amphiprion ocellaris.</title>
        <authorList>
            <person name="Ryu T."/>
        </authorList>
    </citation>
    <scope>NUCLEOTIDE SEQUENCE [LARGE SCALE GENOMIC DNA]</scope>
</reference>
<reference evidence="1" key="2">
    <citation type="submission" date="2025-08" db="UniProtKB">
        <authorList>
            <consortium name="Ensembl"/>
        </authorList>
    </citation>
    <scope>IDENTIFICATION</scope>
</reference>
<evidence type="ECO:0008006" key="3">
    <source>
        <dbReference type="Google" id="ProtNLM"/>
    </source>
</evidence>
<dbReference type="GeneTree" id="ENSGT00950000182912"/>
<accession>A0A3Q1CWA7</accession>
<dbReference type="PANTHER" id="PTHR31025">
    <property type="entry name" value="SI:CH211-196P9.1-RELATED"/>
    <property type="match status" value="1"/>
</dbReference>
<dbReference type="OMA" id="RMESQVF"/>
<dbReference type="PANTHER" id="PTHR31025:SF19">
    <property type="entry name" value="SI:CH73-42K18.1-RELATED"/>
    <property type="match status" value="1"/>
</dbReference>
<organism evidence="1 2">
    <name type="scientific">Amphiprion ocellaris</name>
    <name type="common">Clown anemonefish</name>
    <dbReference type="NCBI Taxonomy" id="80972"/>
    <lineage>
        <taxon>Eukaryota</taxon>
        <taxon>Metazoa</taxon>
        <taxon>Chordata</taxon>
        <taxon>Craniata</taxon>
        <taxon>Vertebrata</taxon>
        <taxon>Euteleostomi</taxon>
        <taxon>Actinopterygii</taxon>
        <taxon>Neopterygii</taxon>
        <taxon>Teleostei</taxon>
        <taxon>Neoteleostei</taxon>
        <taxon>Acanthomorphata</taxon>
        <taxon>Ovalentaria</taxon>
        <taxon>Pomacentridae</taxon>
        <taxon>Amphiprion</taxon>
    </lineage>
</organism>
<sequence length="363" mass="41150">MAAPQKFIVRVYVATDVAMKLTLNERPVSRRDPDFDGQLSVLVDIEESPEKGTLKEIRSESDDTSAGMEHVLEEGNSAFEMSGKTLKLTRSQKHNILENMAETMHSFKPYPNDREVGKAAEALVTAHPCLRELGSDSGWYGWKVSLKFQMGNYRTKLVRSGCAEVSVNTGRRSKNNPEREQPHSNIKRARRFEVSFLPNFRRGENQVFAEFHRITNVNLRSQFYSELDRHTPRLISISVQGSSDCLLDTTIPDLAKSLTSVLVALPLDKELDICYIPVALITIGDIFSPQNILVVVEGEVLAELPRFPDAFMLFFGLIYTFNLHYPKKLLNMFTFVQEIVMCLDDSTPLKPHLQSLKNDLLHC</sequence>